<dbReference type="Proteomes" id="UP000011087">
    <property type="component" value="Unassembled WGS sequence"/>
</dbReference>
<dbReference type="RefSeq" id="XP_005841685.1">
    <property type="nucleotide sequence ID" value="XM_005841628.1"/>
</dbReference>
<dbReference type="EMBL" id="JH992966">
    <property type="protein sequence ID" value="EKX54705.1"/>
    <property type="molecule type" value="Genomic_DNA"/>
</dbReference>
<dbReference type="GeneID" id="17311666"/>
<keyword evidence="1" id="KW-1133">Transmembrane helix</keyword>
<dbReference type="KEGG" id="gtt:GUITHDRAFT_99362"/>
<name>L1K2L9_GUITC</name>
<reference evidence="4" key="2">
    <citation type="submission" date="2012-11" db="EMBL/GenBank/DDBJ databases">
        <authorList>
            <person name="Kuo A."/>
            <person name="Curtis B.A."/>
            <person name="Tanifuji G."/>
            <person name="Burki F."/>
            <person name="Gruber A."/>
            <person name="Irimia M."/>
            <person name="Maruyama S."/>
            <person name="Arias M.C."/>
            <person name="Ball S.G."/>
            <person name="Gile G.H."/>
            <person name="Hirakawa Y."/>
            <person name="Hopkins J.F."/>
            <person name="Rensing S.A."/>
            <person name="Schmutz J."/>
            <person name="Symeonidi A."/>
            <person name="Elias M."/>
            <person name="Eveleigh R.J."/>
            <person name="Herman E.K."/>
            <person name="Klute M.J."/>
            <person name="Nakayama T."/>
            <person name="Obornik M."/>
            <person name="Reyes-Prieto A."/>
            <person name="Armbrust E.V."/>
            <person name="Aves S.J."/>
            <person name="Beiko R.G."/>
            <person name="Coutinho P."/>
            <person name="Dacks J.B."/>
            <person name="Durnford D.G."/>
            <person name="Fast N.M."/>
            <person name="Green B.R."/>
            <person name="Grisdale C."/>
            <person name="Hempe F."/>
            <person name="Henrissat B."/>
            <person name="Hoppner M.P."/>
            <person name="Ishida K.-I."/>
            <person name="Kim E."/>
            <person name="Koreny L."/>
            <person name="Kroth P.G."/>
            <person name="Liu Y."/>
            <person name="Malik S.-B."/>
            <person name="Maier U.G."/>
            <person name="McRose D."/>
            <person name="Mock T."/>
            <person name="Neilson J.A."/>
            <person name="Onodera N.T."/>
            <person name="Poole A.M."/>
            <person name="Pritham E.J."/>
            <person name="Richards T.A."/>
            <person name="Rocap G."/>
            <person name="Roy S.W."/>
            <person name="Sarai C."/>
            <person name="Schaack S."/>
            <person name="Shirato S."/>
            <person name="Slamovits C.H."/>
            <person name="Spencer D.F."/>
            <person name="Suzuki S."/>
            <person name="Worden A.Z."/>
            <person name="Zauner S."/>
            <person name="Barry K."/>
            <person name="Bell C."/>
            <person name="Bharti A.K."/>
            <person name="Crow J.A."/>
            <person name="Grimwood J."/>
            <person name="Kramer R."/>
            <person name="Lindquist E."/>
            <person name="Lucas S."/>
            <person name="Salamov A."/>
            <person name="McFadden G.I."/>
            <person name="Lane C.E."/>
            <person name="Keeling P.J."/>
            <person name="Gray M.W."/>
            <person name="Grigoriev I.V."/>
            <person name="Archibald J.M."/>
        </authorList>
    </citation>
    <scope>NUCLEOTIDE SEQUENCE</scope>
    <source>
        <strain evidence="4">CCMP2712</strain>
    </source>
</reference>
<organism evidence="2">
    <name type="scientific">Guillardia theta (strain CCMP2712)</name>
    <name type="common">Cryptophyte</name>
    <dbReference type="NCBI Taxonomy" id="905079"/>
    <lineage>
        <taxon>Eukaryota</taxon>
        <taxon>Cryptophyceae</taxon>
        <taxon>Pyrenomonadales</taxon>
        <taxon>Geminigeraceae</taxon>
        <taxon>Guillardia</taxon>
    </lineage>
</organism>
<accession>L1K2L9</accession>
<feature type="transmembrane region" description="Helical" evidence="1">
    <location>
        <begin position="6"/>
        <end position="29"/>
    </location>
</feature>
<keyword evidence="1" id="KW-0812">Transmembrane</keyword>
<evidence type="ECO:0008006" key="5">
    <source>
        <dbReference type="Google" id="ProtNLM"/>
    </source>
</evidence>
<evidence type="ECO:0000313" key="4">
    <source>
        <dbReference type="Proteomes" id="UP000011087"/>
    </source>
</evidence>
<feature type="transmembrane region" description="Helical" evidence="1">
    <location>
        <begin position="98"/>
        <end position="117"/>
    </location>
</feature>
<evidence type="ECO:0000256" key="1">
    <source>
        <dbReference type="SAM" id="Phobius"/>
    </source>
</evidence>
<protein>
    <recommendedName>
        <fullName evidence="5">Transmembrane protein</fullName>
    </recommendedName>
</protein>
<evidence type="ECO:0000313" key="3">
    <source>
        <dbReference type="EnsemblProtists" id="EKX54705"/>
    </source>
</evidence>
<gene>
    <name evidence="2" type="ORF">GUITHDRAFT_99362</name>
</gene>
<keyword evidence="1" id="KW-0472">Membrane</keyword>
<proteinExistence type="predicted"/>
<dbReference type="HOGENOM" id="CLU_1996939_0_0_1"/>
<sequence length="125" mass="14142">MPLLQYRAILIVVICGLYLTYVVYAIGFFHSPAPSRTHMKSLACRYRVSTITKMQKEKDEDMDRKEMILKQLAASDRPSGKTVEAPKDSAPPGAIPDYMYFFFPILGAFTAFAVQYFSKSQLPFG</sequence>
<dbReference type="AlphaFoldDB" id="L1K2L9"/>
<reference evidence="2 4" key="1">
    <citation type="journal article" date="2012" name="Nature">
        <title>Algal genomes reveal evolutionary mosaicism and the fate of nucleomorphs.</title>
        <authorList>
            <consortium name="DOE Joint Genome Institute"/>
            <person name="Curtis B.A."/>
            <person name="Tanifuji G."/>
            <person name="Burki F."/>
            <person name="Gruber A."/>
            <person name="Irimia M."/>
            <person name="Maruyama S."/>
            <person name="Arias M.C."/>
            <person name="Ball S.G."/>
            <person name="Gile G.H."/>
            <person name="Hirakawa Y."/>
            <person name="Hopkins J.F."/>
            <person name="Kuo A."/>
            <person name="Rensing S.A."/>
            <person name="Schmutz J."/>
            <person name="Symeonidi A."/>
            <person name="Elias M."/>
            <person name="Eveleigh R.J."/>
            <person name="Herman E.K."/>
            <person name="Klute M.J."/>
            <person name="Nakayama T."/>
            <person name="Obornik M."/>
            <person name="Reyes-Prieto A."/>
            <person name="Armbrust E.V."/>
            <person name="Aves S.J."/>
            <person name="Beiko R.G."/>
            <person name="Coutinho P."/>
            <person name="Dacks J.B."/>
            <person name="Durnford D.G."/>
            <person name="Fast N.M."/>
            <person name="Green B.R."/>
            <person name="Grisdale C.J."/>
            <person name="Hempel F."/>
            <person name="Henrissat B."/>
            <person name="Hoppner M.P."/>
            <person name="Ishida K."/>
            <person name="Kim E."/>
            <person name="Koreny L."/>
            <person name="Kroth P.G."/>
            <person name="Liu Y."/>
            <person name="Malik S.B."/>
            <person name="Maier U.G."/>
            <person name="McRose D."/>
            <person name="Mock T."/>
            <person name="Neilson J.A."/>
            <person name="Onodera N.T."/>
            <person name="Poole A.M."/>
            <person name="Pritham E.J."/>
            <person name="Richards T.A."/>
            <person name="Rocap G."/>
            <person name="Roy S.W."/>
            <person name="Sarai C."/>
            <person name="Schaack S."/>
            <person name="Shirato S."/>
            <person name="Slamovits C.H."/>
            <person name="Spencer D.F."/>
            <person name="Suzuki S."/>
            <person name="Worden A.Z."/>
            <person name="Zauner S."/>
            <person name="Barry K."/>
            <person name="Bell C."/>
            <person name="Bharti A.K."/>
            <person name="Crow J.A."/>
            <person name="Grimwood J."/>
            <person name="Kramer R."/>
            <person name="Lindquist E."/>
            <person name="Lucas S."/>
            <person name="Salamov A."/>
            <person name="McFadden G.I."/>
            <person name="Lane C.E."/>
            <person name="Keeling P.J."/>
            <person name="Gray M.W."/>
            <person name="Grigoriev I.V."/>
            <person name="Archibald J.M."/>
        </authorList>
    </citation>
    <scope>NUCLEOTIDE SEQUENCE</scope>
    <source>
        <strain evidence="2 4">CCMP2712</strain>
    </source>
</reference>
<dbReference type="EnsemblProtists" id="EKX54705">
    <property type="protein sequence ID" value="EKX54705"/>
    <property type="gene ID" value="GUITHDRAFT_99362"/>
</dbReference>
<reference evidence="3" key="3">
    <citation type="submission" date="2015-06" db="UniProtKB">
        <authorList>
            <consortium name="EnsemblProtists"/>
        </authorList>
    </citation>
    <scope>IDENTIFICATION</scope>
</reference>
<dbReference type="PaxDb" id="55529-EKX54705"/>
<evidence type="ECO:0000313" key="2">
    <source>
        <dbReference type="EMBL" id="EKX54705.1"/>
    </source>
</evidence>
<keyword evidence="4" id="KW-1185">Reference proteome</keyword>